<dbReference type="InterPro" id="IPR025351">
    <property type="entry name" value="Pvc16_N"/>
</dbReference>
<feature type="domain" description="Pvc16 N-terminal" evidence="1">
    <location>
        <begin position="8"/>
        <end position="192"/>
    </location>
</feature>
<dbReference type="EMBL" id="CP133548">
    <property type="protein sequence ID" value="WMS87805.1"/>
    <property type="molecule type" value="Genomic_DNA"/>
</dbReference>
<proteinExistence type="predicted"/>
<reference evidence="2 3" key="1">
    <citation type="submission" date="2023-08" db="EMBL/GenBank/DDBJ databases">
        <title>Pleionea litopenaei sp. nov., isolated from stomach of juvenile Litopenaeus vannamei.</title>
        <authorList>
            <person name="Rho A.M."/>
            <person name="Hwang C.Y."/>
        </authorList>
    </citation>
    <scope>NUCLEOTIDE SEQUENCE [LARGE SCALE GENOMIC DNA]</scope>
    <source>
        <strain evidence="2 3">HL-JVS1</strain>
    </source>
</reference>
<dbReference type="Pfam" id="PF14065">
    <property type="entry name" value="Pvc16_N"/>
    <property type="match status" value="1"/>
</dbReference>
<accession>A0AA51X867</accession>
<name>A0AA51X867_9GAMM</name>
<dbReference type="RefSeq" id="WP_309202960.1">
    <property type="nucleotide sequence ID" value="NZ_CP133548.1"/>
</dbReference>
<evidence type="ECO:0000313" key="3">
    <source>
        <dbReference type="Proteomes" id="UP001239782"/>
    </source>
</evidence>
<dbReference type="KEGG" id="plei:Q9312_02495"/>
<keyword evidence="3" id="KW-1185">Reference proteome</keyword>
<gene>
    <name evidence="2" type="ORF">Q9312_02495</name>
</gene>
<dbReference type="AlphaFoldDB" id="A0AA51X867"/>
<evidence type="ECO:0000259" key="1">
    <source>
        <dbReference type="Pfam" id="PF14065"/>
    </source>
</evidence>
<protein>
    <submittedName>
        <fullName evidence="2">DUF4255 domain-containing protein</fullName>
    </submittedName>
</protein>
<evidence type="ECO:0000313" key="2">
    <source>
        <dbReference type="EMBL" id="WMS87805.1"/>
    </source>
</evidence>
<dbReference type="Proteomes" id="UP001239782">
    <property type="component" value="Chromosome"/>
</dbReference>
<organism evidence="2 3">
    <name type="scientific">Pleionea litopenaei</name>
    <dbReference type="NCBI Taxonomy" id="3070815"/>
    <lineage>
        <taxon>Bacteria</taxon>
        <taxon>Pseudomonadati</taxon>
        <taxon>Pseudomonadota</taxon>
        <taxon>Gammaproteobacteria</taxon>
        <taxon>Oceanospirillales</taxon>
        <taxon>Pleioneaceae</taxon>
        <taxon>Pleionea</taxon>
    </lineage>
</organism>
<sequence>MSMLDISQVTRTLVNVIQHHIENSSVWSDDSTLSVVPDPPDSLAGDNALGLYLYHIKEDPSMKNALPMGNSNPPIKFTAMPLILFYQLSAHSDLSSPTGSYREQMLLGAAMKALHDNPIINDDTLVAGETVMPLILRGQDNRIALELRPVEPEDAVNFWTAGSTPLRLAAYYQVSVILLEPEPMQRSANPVLDYNVFAFPDSTPLITSSRYSLDILPPGATESREIVLQPARAPYGARIVINGFNLSGDETFVYLQYADWDVPRRLNSIDWSIQSDNSEVSLVIQDNIDGDELAPGLYNLFIEVAKERVTPNGQTKQFTNLSNPTPIMIAPRIDTVSTPNANGVFTISGRIFEGVDITQDHVKLFLGESALTQGAAGSLAFAEFAIVDQENLEIRWLEDTSVGDVYYLRVQVRDADSLPRWLVIS</sequence>